<organism evidence="2 3">
    <name type="scientific">Stylosanthes scabra</name>
    <dbReference type="NCBI Taxonomy" id="79078"/>
    <lineage>
        <taxon>Eukaryota</taxon>
        <taxon>Viridiplantae</taxon>
        <taxon>Streptophyta</taxon>
        <taxon>Embryophyta</taxon>
        <taxon>Tracheophyta</taxon>
        <taxon>Spermatophyta</taxon>
        <taxon>Magnoliopsida</taxon>
        <taxon>eudicotyledons</taxon>
        <taxon>Gunneridae</taxon>
        <taxon>Pentapetalae</taxon>
        <taxon>rosids</taxon>
        <taxon>fabids</taxon>
        <taxon>Fabales</taxon>
        <taxon>Fabaceae</taxon>
        <taxon>Papilionoideae</taxon>
        <taxon>50 kb inversion clade</taxon>
        <taxon>dalbergioids sensu lato</taxon>
        <taxon>Dalbergieae</taxon>
        <taxon>Pterocarpus clade</taxon>
        <taxon>Stylosanthes</taxon>
    </lineage>
</organism>
<evidence type="ECO:0000256" key="1">
    <source>
        <dbReference type="SAM" id="Coils"/>
    </source>
</evidence>
<feature type="coiled-coil region" evidence="1">
    <location>
        <begin position="97"/>
        <end position="131"/>
    </location>
</feature>
<evidence type="ECO:0000313" key="3">
    <source>
        <dbReference type="Proteomes" id="UP001341840"/>
    </source>
</evidence>
<gene>
    <name evidence="2" type="ORF">PIB30_037837</name>
</gene>
<keyword evidence="3" id="KW-1185">Reference proteome</keyword>
<evidence type="ECO:0008006" key="4">
    <source>
        <dbReference type="Google" id="ProtNLM"/>
    </source>
</evidence>
<keyword evidence="1" id="KW-0175">Coiled coil</keyword>
<evidence type="ECO:0000313" key="2">
    <source>
        <dbReference type="EMBL" id="MED6134538.1"/>
    </source>
</evidence>
<proteinExistence type="predicted"/>
<accession>A0ABU6SEV0</accession>
<reference evidence="2 3" key="1">
    <citation type="journal article" date="2023" name="Plants (Basel)">
        <title>Bridging the Gap: Combining Genomics and Transcriptomics Approaches to Understand Stylosanthes scabra, an Orphan Legume from the Brazilian Caatinga.</title>
        <authorList>
            <person name="Ferreira-Neto J.R.C."/>
            <person name="da Silva M.D."/>
            <person name="Binneck E."/>
            <person name="de Melo N.F."/>
            <person name="da Silva R.H."/>
            <person name="de Melo A.L.T.M."/>
            <person name="Pandolfi V."/>
            <person name="Bustamante F.O."/>
            <person name="Brasileiro-Vidal A.C."/>
            <person name="Benko-Iseppon A.M."/>
        </authorList>
    </citation>
    <scope>NUCLEOTIDE SEQUENCE [LARGE SCALE GENOMIC DNA]</scope>
    <source>
        <tissue evidence="2">Leaves</tissue>
    </source>
</reference>
<name>A0ABU6SEV0_9FABA</name>
<dbReference type="Proteomes" id="UP001341840">
    <property type="component" value="Unassembled WGS sequence"/>
</dbReference>
<dbReference type="EMBL" id="JASCZI010060607">
    <property type="protein sequence ID" value="MED6134538.1"/>
    <property type="molecule type" value="Genomic_DNA"/>
</dbReference>
<sequence length="134" mass="15365">MELILLRACKKLFVGYPNFEPRVLNSQFGSKMYAYKASLRLEEMKIVLEVEGCVCTNKDRAREDAAYNLLQQLLTMTGNSIMDFNYRGLCAAERNLEEMEQGTIAALRSRVAELEEKCASLKQEIENFHNFLAL</sequence>
<protein>
    <recommendedName>
        <fullName evidence="4">DRBM domain-containing protein</fullName>
    </recommendedName>
</protein>
<comment type="caution">
    <text evidence="2">The sequence shown here is derived from an EMBL/GenBank/DDBJ whole genome shotgun (WGS) entry which is preliminary data.</text>
</comment>